<comment type="subcellular location">
    <subcellularLocation>
        <location evidence="1">Cell outer membrane</location>
    </subcellularLocation>
</comment>
<reference evidence="8 9" key="1">
    <citation type="submission" date="2019-10" db="EMBL/GenBank/DDBJ databases">
        <title>Taxonomy of Antarctic Massilia spp.: description of Massilia rubra sp. nov., Massilia aquatica sp. nov., Massilia mucilaginosa sp. nov., Massilia frigida sp. nov. isolated from streams, lakes and regoliths.</title>
        <authorList>
            <person name="Holochova P."/>
            <person name="Sedlacek I."/>
            <person name="Kralova S."/>
            <person name="Maslanova I."/>
            <person name="Busse H.-J."/>
            <person name="Stankova E."/>
            <person name="Vrbovska V."/>
            <person name="Kovarovic V."/>
            <person name="Bartak M."/>
            <person name="Svec P."/>
            <person name="Pantucek R."/>
        </authorList>
    </citation>
    <scope>NUCLEOTIDE SEQUENCE [LARGE SCALE GENOMIC DNA]</scope>
    <source>
        <strain evidence="8 9">CCM 8694</strain>
    </source>
</reference>
<feature type="chain" id="PRO_5045342291" evidence="6">
    <location>
        <begin position="28"/>
        <end position="339"/>
    </location>
</feature>
<keyword evidence="6" id="KW-0732">Signal</keyword>
<evidence type="ECO:0000256" key="5">
    <source>
        <dbReference type="SAM" id="MobiDB-lite"/>
    </source>
</evidence>
<dbReference type="EMBL" id="WHJF01000011">
    <property type="protein sequence ID" value="NHZ61904.1"/>
    <property type="molecule type" value="Genomic_DNA"/>
</dbReference>
<feature type="compositionally biased region" description="Basic and acidic residues" evidence="5">
    <location>
        <begin position="325"/>
        <end position="339"/>
    </location>
</feature>
<gene>
    <name evidence="8" type="ORF">F1735_06245</name>
</gene>
<accession>A0ABX0MGH3</accession>
<evidence type="ECO:0000256" key="3">
    <source>
        <dbReference type="ARBA" id="ARBA00023237"/>
    </source>
</evidence>
<evidence type="ECO:0000256" key="2">
    <source>
        <dbReference type="ARBA" id="ARBA00023136"/>
    </source>
</evidence>
<sequence>MILRYKTNQPRCLLVLLAALCAGPAAGANANRVDADKPGGSDHPLISRYAGSTLYTYGDDNVGTAPMLEPGKGRPVEQIIEGKVATRAYWGPAGRSALEVFRNYQSALRNAGFQPVYECEVARCEADKVQHILVRWPIAARWVGNDKSDYHVIRMFEYKPGFHYIHARKSGPHGPVDVQVALREGDAGNKGTADKVLQYVQVVEAATVEQGKVTVDAAAIGSALKREGRIALYGVLFDTSQAAIKPESGATLEQMAKTLKDDPQLQVLIVGHTDNQGAIDANLALSRKRAQAVVERLTGRYGIAPARLQAHGVANLSPTSSNSDDAGRARNRRVEMVVR</sequence>
<evidence type="ECO:0000256" key="6">
    <source>
        <dbReference type="SAM" id="SignalP"/>
    </source>
</evidence>
<dbReference type="CDD" id="cd07185">
    <property type="entry name" value="OmpA_C-like"/>
    <property type="match status" value="1"/>
</dbReference>
<keyword evidence="2 4" id="KW-0472">Membrane</keyword>
<dbReference type="PANTHER" id="PTHR30329">
    <property type="entry name" value="STATOR ELEMENT OF FLAGELLAR MOTOR COMPLEX"/>
    <property type="match status" value="1"/>
</dbReference>
<dbReference type="Proteomes" id="UP000610594">
    <property type="component" value="Unassembled WGS sequence"/>
</dbReference>
<dbReference type="InterPro" id="IPR036737">
    <property type="entry name" value="OmpA-like_sf"/>
</dbReference>
<feature type="signal peptide" evidence="6">
    <location>
        <begin position="1"/>
        <end position="27"/>
    </location>
</feature>
<dbReference type="Gene3D" id="3.30.1330.60">
    <property type="entry name" value="OmpA-like domain"/>
    <property type="match status" value="1"/>
</dbReference>
<name>A0ABX0MGH3_9BURK</name>
<evidence type="ECO:0000256" key="4">
    <source>
        <dbReference type="PROSITE-ProRule" id="PRU00473"/>
    </source>
</evidence>
<dbReference type="PRINTS" id="PR01021">
    <property type="entry name" value="OMPADOMAIN"/>
</dbReference>
<dbReference type="InterPro" id="IPR050330">
    <property type="entry name" value="Bact_OuterMem_StrucFunc"/>
</dbReference>
<feature type="domain" description="OmpA-like" evidence="7">
    <location>
        <begin position="224"/>
        <end position="339"/>
    </location>
</feature>
<evidence type="ECO:0000313" key="8">
    <source>
        <dbReference type="EMBL" id="NHZ61904.1"/>
    </source>
</evidence>
<organism evidence="8 9">
    <name type="scientific">Massilia genomosp. 1</name>
    <dbReference type="NCBI Taxonomy" id="2609280"/>
    <lineage>
        <taxon>Bacteria</taxon>
        <taxon>Pseudomonadati</taxon>
        <taxon>Pseudomonadota</taxon>
        <taxon>Betaproteobacteria</taxon>
        <taxon>Burkholderiales</taxon>
        <taxon>Oxalobacteraceae</taxon>
        <taxon>Telluria group</taxon>
        <taxon>Massilia</taxon>
    </lineage>
</organism>
<dbReference type="SUPFAM" id="SSF103088">
    <property type="entry name" value="OmpA-like"/>
    <property type="match status" value="1"/>
</dbReference>
<evidence type="ECO:0000259" key="7">
    <source>
        <dbReference type="PROSITE" id="PS51123"/>
    </source>
</evidence>
<evidence type="ECO:0000313" key="9">
    <source>
        <dbReference type="Proteomes" id="UP000610594"/>
    </source>
</evidence>
<evidence type="ECO:0000256" key="1">
    <source>
        <dbReference type="ARBA" id="ARBA00004442"/>
    </source>
</evidence>
<dbReference type="Pfam" id="PF00691">
    <property type="entry name" value="OmpA"/>
    <property type="match status" value="1"/>
</dbReference>
<protein>
    <submittedName>
        <fullName evidence="8">OmpA family protein</fullName>
    </submittedName>
</protein>
<dbReference type="PANTHER" id="PTHR30329:SF21">
    <property type="entry name" value="LIPOPROTEIN YIAD-RELATED"/>
    <property type="match status" value="1"/>
</dbReference>
<dbReference type="RefSeq" id="WP_167236132.1">
    <property type="nucleotide sequence ID" value="NZ_WHJF01000011.1"/>
</dbReference>
<dbReference type="InterPro" id="IPR006665">
    <property type="entry name" value="OmpA-like"/>
</dbReference>
<feature type="region of interest" description="Disordered" evidence="5">
    <location>
        <begin position="314"/>
        <end position="339"/>
    </location>
</feature>
<dbReference type="PROSITE" id="PS51123">
    <property type="entry name" value="OMPA_2"/>
    <property type="match status" value="1"/>
</dbReference>
<comment type="caution">
    <text evidence="8">The sequence shown here is derived from an EMBL/GenBank/DDBJ whole genome shotgun (WGS) entry which is preliminary data.</text>
</comment>
<keyword evidence="9" id="KW-1185">Reference proteome</keyword>
<dbReference type="InterPro" id="IPR006664">
    <property type="entry name" value="OMP_bac"/>
</dbReference>
<proteinExistence type="predicted"/>
<keyword evidence="3" id="KW-0998">Cell outer membrane</keyword>